<dbReference type="PANTHER" id="PTHR30175:SF3">
    <property type="entry name" value="PTS SYSTEM N-ACETYLMURAMIC ACID-SPECIFIC EIIBC COMPONENT"/>
    <property type="match status" value="1"/>
</dbReference>
<dbReference type="PROSITE" id="PS51103">
    <property type="entry name" value="PTS_EIIC_TYPE_1"/>
    <property type="match status" value="1"/>
</dbReference>
<dbReference type="InterPro" id="IPR001996">
    <property type="entry name" value="PTS_IIB_1"/>
</dbReference>
<name>A0A1M4SY85_9BACL</name>
<dbReference type="FunFam" id="3.30.1360.60:FF:000001">
    <property type="entry name" value="PTS system glucose-specific IIBC component PtsG"/>
    <property type="match status" value="1"/>
</dbReference>
<keyword evidence="2" id="KW-0813">Transport</keyword>
<dbReference type="Pfam" id="PF02378">
    <property type="entry name" value="PTS_EIIC"/>
    <property type="match status" value="1"/>
</dbReference>
<keyword evidence="10 12" id="KW-0472">Membrane</keyword>
<dbReference type="GO" id="GO:0016301">
    <property type="term" value="F:kinase activity"/>
    <property type="evidence" value="ECO:0007669"/>
    <property type="project" value="UniProtKB-KW"/>
</dbReference>
<dbReference type="RefSeq" id="WP_073150552.1">
    <property type="nucleotide sequence ID" value="NZ_FQVL01000001.1"/>
</dbReference>
<proteinExistence type="predicted"/>
<dbReference type="AlphaFoldDB" id="A0A1M4SY85"/>
<dbReference type="PANTHER" id="PTHR30175">
    <property type="entry name" value="PHOSPHOTRANSFERASE SYSTEM TRANSPORT PROTEIN"/>
    <property type="match status" value="1"/>
</dbReference>
<feature type="active site" description="Phosphocysteine intermediate; for EIIB activity" evidence="11">
    <location>
        <position position="28"/>
    </location>
</feature>
<keyword evidence="5" id="KW-0808">Transferase</keyword>
<dbReference type="Proteomes" id="UP000184476">
    <property type="component" value="Unassembled WGS sequence"/>
</dbReference>
<dbReference type="InterPro" id="IPR036878">
    <property type="entry name" value="Glu_permease_IIB"/>
</dbReference>
<dbReference type="Pfam" id="PF00367">
    <property type="entry name" value="PTS_EIIB"/>
    <property type="match status" value="1"/>
</dbReference>
<dbReference type="GO" id="GO:0008982">
    <property type="term" value="F:protein-N(PI)-phosphohistidine-sugar phosphotransferase activity"/>
    <property type="evidence" value="ECO:0007669"/>
    <property type="project" value="InterPro"/>
</dbReference>
<feature type="domain" description="PTS EIIB type-1" evidence="13">
    <location>
        <begin position="6"/>
        <end position="88"/>
    </location>
</feature>
<feature type="domain" description="PTS EIIC type-1" evidence="14">
    <location>
        <begin position="95"/>
        <end position="450"/>
    </location>
</feature>
<evidence type="ECO:0000256" key="9">
    <source>
        <dbReference type="ARBA" id="ARBA00022989"/>
    </source>
</evidence>
<organism evidence="15 16">
    <name type="scientific">Seinonella peptonophila</name>
    <dbReference type="NCBI Taxonomy" id="112248"/>
    <lineage>
        <taxon>Bacteria</taxon>
        <taxon>Bacillati</taxon>
        <taxon>Bacillota</taxon>
        <taxon>Bacilli</taxon>
        <taxon>Bacillales</taxon>
        <taxon>Thermoactinomycetaceae</taxon>
        <taxon>Seinonella</taxon>
    </lineage>
</organism>
<dbReference type="GO" id="GO:0090588">
    <property type="term" value="F:protein-phosphocysteine-N-acetylmuramate phosphotransferase system transporter activity"/>
    <property type="evidence" value="ECO:0007669"/>
    <property type="project" value="TreeGrafter"/>
</dbReference>
<evidence type="ECO:0000256" key="10">
    <source>
        <dbReference type="ARBA" id="ARBA00023136"/>
    </source>
</evidence>
<dbReference type="PROSITE" id="PS01035">
    <property type="entry name" value="PTS_EIIB_TYPE_1_CYS"/>
    <property type="match status" value="1"/>
</dbReference>
<keyword evidence="7 12" id="KW-0812">Transmembrane</keyword>
<keyword evidence="9 12" id="KW-1133">Transmembrane helix</keyword>
<dbReference type="InterPro" id="IPR013013">
    <property type="entry name" value="PTS_EIIC_1"/>
</dbReference>
<keyword evidence="16" id="KW-1185">Reference proteome</keyword>
<evidence type="ECO:0000256" key="7">
    <source>
        <dbReference type="ARBA" id="ARBA00022692"/>
    </source>
</evidence>
<evidence type="ECO:0000256" key="11">
    <source>
        <dbReference type="PROSITE-ProRule" id="PRU00421"/>
    </source>
</evidence>
<dbReference type="InterPro" id="IPR003352">
    <property type="entry name" value="PTS_EIIC"/>
</dbReference>
<dbReference type="EMBL" id="FQVL01000001">
    <property type="protein sequence ID" value="SHE37149.1"/>
    <property type="molecule type" value="Genomic_DNA"/>
</dbReference>
<reference evidence="15 16" key="1">
    <citation type="submission" date="2016-11" db="EMBL/GenBank/DDBJ databases">
        <authorList>
            <person name="Jaros S."/>
            <person name="Januszkiewicz K."/>
            <person name="Wedrychowicz H."/>
        </authorList>
    </citation>
    <scope>NUCLEOTIDE SEQUENCE [LARGE SCALE GENOMIC DNA]</scope>
    <source>
        <strain evidence="15 16">DSM 44666</strain>
    </source>
</reference>
<feature type="transmembrane region" description="Helical" evidence="12">
    <location>
        <begin position="348"/>
        <end position="368"/>
    </location>
</feature>
<dbReference type="Gene3D" id="3.30.1360.60">
    <property type="entry name" value="Glucose permease domain IIB"/>
    <property type="match status" value="1"/>
</dbReference>
<feature type="transmembrane region" description="Helical" evidence="12">
    <location>
        <begin position="270"/>
        <end position="297"/>
    </location>
</feature>
<evidence type="ECO:0000256" key="5">
    <source>
        <dbReference type="ARBA" id="ARBA00022679"/>
    </source>
</evidence>
<accession>A0A1M4SY85</accession>
<keyword evidence="6" id="KW-0598">Phosphotransferase system</keyword>
<dbReference type="SUPFAM" id="SSF55604">
    <property type="entry name" value="Glucose permease domain IIB"/>
    <property type="match status" value="1"/>
</dbReference>
<dbReference type="GO" id="GO:0005886">
    <property type="term" value="C:plasma membrane"/>
    <property type="evidence" value="ECO:0007669"/>
    <property type="project" value="UniProtKB-SubCell"/>
</dbReference>
<evidence type="ECO:0000259" key="14">
    <source>
        <dbReference type="PROSITE" id="PS51103"/>
    </source>
</evidence>
<feature type="transmembrane region" description="Helical" evidence="12">
    <location>
        <begin position="388"/>
        <end position="410"/>
    </location>
</feature>
<dbReference type="STRING" id="112248.SAMN05444392_101202"/>
<evidence type="ECO:0000256" key="1">
    <source>
        <dbReference type="ARBA" id="ARBA00004651"/>
    </source>
</evidence>
<comment type="subcellular location">
    <subcellularLocation>
        <location evidence="1">Cell membrane</location>
        <topology evidence="1">Multi-pass membrane protein</topology>
    </subcellularLocation>
</comment>
<dbReference type="PROSITE" id="PS51098">
    <property type="entry name" value="PTS_EIIB_TYPE_1"/>
    <property type="match status" value="1"/>
</dbReference>
<feature type="transmembrane region" description="Helical" evidence="12">
    <location>
        <begin position="103"/>
        <end position="124"/>
    </location>
</feature>
<evidence type="ECO:0000256" key="6">
    <source>
        <dbReference type="ARBA" id="ARBA00022683"/>
    </source>
</evidence>
<dbReference type="CDD" id="cd00212">
    <property type="entry name" value="PTS_IIB_glc"/>
    <property type="match status" value="1"/>
</dbReference>
<evidence type="ECO:0000256" key="3">
    <source>
        <dbReference type="ARBA" id="ARBA00022475"/>
    </source>
</evidence>
<dbReference type="GO" id="GO:0009401">
    <property type="term" value="P:phosphoenolpyruvate-dependent sugar phosphotransferase system"/>
    <property type="evidence" value="ECO:0007669"/>
    <property type="project" value="UniProtKB-KW"/>
</dbReference>
<sequence>MKTDDHKLADQIMKYLGGKKNIKELDHCMTRLRVKVFDPNQVHDEVLKKTQGVLGVVIEDGFQIVLGPKRVNNIFSILINRVDQQKFIPKKSSGVANKDILSLFSRIFVPIIPALIASGLTIGISKSLPQLMDYCFQIEISKYPLIEILNLSGSVLFAYITILVGYFTAKELGATPVLGAIIGGFIIHPSISELHLFHDHLLSPGSGGIFSAMLAVFCFAQVEKFMHKRLPSSLDPILTPTFALLFTACLTYLVIMPACGLLAKGLTHLIMFILHFGGWVAGFIISATFLPLVVAGFHQGFYPIHLELIHQLGKDPLFPIQAMGGAGQIGAAFAILHKTKQENLKKAIYGALPVGLFGIGEPLLYGVMLPLGRPFLTACIGGGFGGAIVSWWKVASYSIGVSGLSLFPLIDHGVHGMIGYALGLITAYMSGYLFTYFYGFQHQMENQFQS</sequence>
<evidence type="ECO:0000256" key="2">
    <source>
        <dbReference type="ARBA" id="ARBA00022448"/>
    </source>
</evidence>
<feature type="transmembrane region" description="Helical" evidence="12">
    <location>
        <begin position="172"/>
        <end position="189"/>
    </location>
</feature>
<evidence type="ECO:0000256" key="8">
    <source>
        <dbReference type="ARBA" id="ARBA00022777"/>
    </source>
</evidence>
<keyword evidence="8" id="KW-0418">Kinase</keyword>
<keyword evidence="3" id="KW-1003">Cell membrane</keyword>
<feature type="transmembrane region" description="Helical" evidence="12">
    <location>
        <begin position="145"/>
        <end position="166"/>
    </location>
</feature>
<feature type="transmembrane region" description="Helical" evidence="12">
    <location>
        <begin position="417"/>
        <end position="438"/>
    </location>
</feature>
<evidence type="ECO:0000313" key="16">
    <source>
        <dbReference type="Proteomes" id="UP000184476"/>
    </source>
</evidence>
<feature type="transmembrane region" description="Helical" evidence="12">
    <location>
        <begin position="201"/>
        <end position="222"/>
    </location>
</feature>
<keyword evidence="4" id="KW-0762">Sugar transport</keyword>
<gene>
    <name evidence="15" type="ORF">SAMN05444392_101202</name>
</gene>
<protein>
    <submittedName>
        <fullName evidence="15">PTS system IIB component, Glc family /PTS system IIC component, Glc family</fullName>
    </submittedName>
</protein>
<evidence type="ECO:0000259" key="13">
    <source>
        <dbReference type="PROSITE" id="PS51098"/>
    </source>
</evidence>
<dbReference type="OrthoDB" id="9769191at2"/>
<evidence type="ECO:0000256" key="12">
    <source>
        <dbReference type="SAM" id="Phobius"/>
    </source>
</evidence>
<dbReference type="InterPro" id="IPR050558">
    <property type="entry name" value="PTS_Sugar-Specific_Components"/>
</dbReference>
<feature type="transmembrane region" description="Helical" evidence="12">
    <location>
        <begin position="242"/>
        <end position="263"/>
    </location>
</feature>
<evidence type="ECO:0000256" key="4">
    <source>
        <dbReference type="ARBA" id="ARBA00022597"/>
    </source>
</evidence>
<evidence type="ECO:0000313" key="15">
    <source>
        <dbReference type="EMBL" id="SHE37149.1"/>
    </source>
</evidence>
<dbReference type="InterPro" id="IPR018113">
    <property type="entry name" value="PTrfase_EIIB_Cys"/>
</dbReference>